<feature type="transmembrane region" description="Helical" evidence="1">
    <location>
        <begin position="45"/>
        <end position="68"/>
    </location>
</feature>
<keyword evidence="1" id="KW-0812">Transmembrane</keyword>
<dbReference type="AlphaFoldDB" id="A0A0F7FS10"/>
<feature type="transmembrane region" description="Helical" evidence="1">
    <location>
        <begin position="131"/>
        <end position="155"/>
    </location>
</feature>
<protein>
    <submittedName>
        <fullName evidence="2">Uncharacterized protein</fullName>
    </submittedName>
</protein>
<keyword evidence="3" id="KW-1185">Reference proteome</keyword>
<proteinExistence type="predicted"/>
<dbReference type="RefSeq" id="WP_046723480.1">
    <property type="nucleotide sequence ID" value="NZ_CP009922.3"/>
</dbReference>
<feature type="transmembrane region" description="Helical" evidence="1">
    <location>
        <begin position="89"/>
        <end position="111"/>
    </location>
</feature>
<dbReference type="PATRIC" id="fig|408015.6.peg.1727"/>
<feature type="transmembrane region" description="Helical" evidence="1">
    <location>
        <begin position="207"/>
        <end position="228"/>
    </location>
</feature>
<feature type="transmembrane region" description="Helical" evidence="1">
    <location>
        <begin position="240"/>
        <end position="261"/>
    </location>
</feature>
<dbReference type="STRING" id="408015.SXIM_16930"/>
<sequence length="317" mass="32681">MAKTTSAPSSWLVVITLVGILGAMPLVLAVEETLTATAEGWLGGPIGFAVTLGLLSALGVLVAVFCGVAHKWPHRVGPRWRLGLLATRWIRFVAGFVSGLAFLTLLVSIPIPRSDGSPSVALLGLFLENNPGAAATGLAAGVAALIGGGVVLAGSIGGDTPRERADLVTSMCGALLFVAWLITVLTSSRLLEEDYVALAHKWPGGPLGFLLSAGAGVPLGIAGAVWAIQRRRRLTLPGTALLVAPSIALITASLSVLIGAVPPRDYKGPYLCDKGFYCALDQTHDQAGLIVGLGWLALPITAALIGYAAFRAAKRTR</sequence>
<feature type="transmembrane region" description="Helical" evidence="1">
    <location>
        <begin position="289"/>
        <end position="310"/>
    </location>
</feature>
<name>A0A0F7FS10_9ACTN</name>
<keyword evidence="1" id="KW-0472">Membrane</keyword>
<reference evidence="2" key="1">
    <citation type="submission" date="2019-08" db="EMBL/GenBank/DDBJ databases">
        <title>Complete genome sequence of a mangrove-derived Streptomyces xiamenensis.</title>
        <authorList>
            <person name="Xu J."/>
        </authorList>
    </citation>
    <scope>NUCLEOTIDE SEQUENCE</scope>
    <source>
        <strain evidence="2">318</strain>
    </source>
</reference>
<evidence type="ECO:0000313" key="2">
    <source>
        <dbReference type="EMBL" id="AKG43077.1"/>
    </source>
</evidence>
<evidence type="ECO:0000313" key="3">
    <source>
        <dbReference type="Proteomes" id="UP000034034"/>
    </source>
</evidence>
<keyword evidence="1" id="KW-1133">Transmembrane helix</keyword>
<dbReference type="KEGG" id="sxi:SXIM_16930"/>
<dbReference type="HOGENOM" id="CLU_876954_0_0_11"/>
<evidence type="ECO:0000256" key="1">
    <source>
        <dbReference type="SAM" id="Phobius"/>
    </source>
</evidence>
<accession>A0A0F7FS10</accession>
<gene>
    <name evidence="2" type="ORF">SXIM_16930</name>
</gene>
<organism evidence="2 3">
    <name type="scientific">Streptomyces xiamenensis</name>
    <dbReference type="NCBI Taxonomy" id="408015"/>
    <lineage>
        <taxon>Bacteria</taxon>
        <taxon>Bacillati</taxon>
        <taxon>Actinomycetota</taxon>
        <taxon>Actinomycetes</taxon>
        <taxon>Kitasatosporales</taxon>
        <taxon>Streptomycetaceae</taxon>
        <taxon>Streptomyces</taxon>
    </lineage>
</organism>
<feature type="transmembrane region" description="Helical" evidence="1">
    <location>
        <begin position="167"/>
        <end position="187"/>
    </location>
</feature>
<dbReference type="Proteomes" id="UP000034034">
    <property type="component" value="Chromosome"/>
</dbReference>
<dbReference type="EMBL" id="CP009922">
    <property type="protein sequence ID" value="AKG43077.1"/>
    <property type="molecule type" value="Genomic_DNA"/>
</dbReference>